<dbReference type="STRING" id="1094558.ME5_01576"/>
<gene>
    <name evidence="2" type="ORF">ME5_01576</name>
</gene>
<proteinExistence type="predicted"/>
<sequence>MSKLLVHIQSCEDLQIAAEAQADIILISADDAVVHEKFLRELLSDYSNRQLHLWLICNKKIANKHSAFKIFNPDAVVLSLSFNNDDQKELATFQSHFDYYQTIAMVNMMQNADFTFIQNIEKNGFNGLIWQYNNFESPLLSLHDISEIGDVLSKTQKIGLKTGFLGDIEAPDIPRLLPFTPNWLGFCIKKPIKPGHFGDSETNRLIRALVPFELQNHEIAEKNTLGTDRIIVEDFILPIEIGAYRGEYGRQQKVRFNIIADVVRQTRNPEDMRHIFSYDLILDGIKTLVSLGHVELVETLAERIAAFILAYPLVQKVIVRVDKLELGPAAVGVEIERINIS</sequence>
<accession>J1JWR0</accession>
<dbReference type="eggNOG" id="COG1539">
    <property type="taxonomic scope" value="Bacteria"/>
</dbReference>
<dbReference type="InterPro" id="IPR006157">
    <property type="entry name" value="FolB_dom"/>
</dbReference>
<dbReference type="InterPro" id="IPR043133">
    <property type="entry name" value="GTP-CH-I_C/QueF"/>
</dbReference>
<organism evidence="2 3">
    <name type="scientific">Bartonella tamiae Th239</name>
    <dbReference type="NCBI Taxonomy" id="1094558"/>
    <lineage>
        <taxon>Bacteria</taxon>
        <taxon>Pseudomonadati</taxon>
        <taxon>Pseudomonadota</taxon>
        <taxon>Alphaproteobacteria</taxon>
        <taxon>Hyphomicrobiales</taxon>
        <taxon>Bartonellaceae</taxon>
        <taxon>Bartonella</taxon>
    </lineage>
</organism>
<dbReference type="GO" id="GO:0004150">
    <property type="term" value="F:dihydroneopterin aldolase activity"/>
    <property type="evidence" value="ECO:0007669"/>
    <property type="project" value="InterPro"/>
</dbReference>
<evidence type="ECO:0000313" key="2">
    <source>
        <dbReference type="EMBL" id="EJF89025.1"/>
    </source>
</evidence>
<dbReference type="HOGENOM" id="CLU_059171_0_0_5"/>
<evidence type="ECO:0000313" key="3">
    <source>
        <dbReference type="Proteomes" id="UP000008952"/>
    </source>
</evidence>
<evidence type="ECO:0000259" key="1">
    <source>
        <dbReference type="SMART" id="SM00905"/>
    </source>
</evidence>
<dbReference type="OrthoDB" id="7580479at2"/>
<feature type="domain" description="Dihydroneopterin aldolase/epimerase" evidence="1">
    <location>
        <begin position="230"/>
        <end position="337"/>
    </location>
</feature>
<comment type="caution">
    <text evidence="2">The sequence shown here is derived from an EMBL/GenBank/DDBJ whole genome shotgun (WGS) entry which is preliminary data.</text>
</comment>
<dbReference type="GO" id="GO:0006760">
    <property type="term" value="P:folic acid-containing compound metabolic process"/>
    <property type="evidence" value="ECO:0007669"/>
    <property type="project" value="InterPro"/>
</dbReference>
<dbReference type="AlphaFoldDB" id="J1JWR0"/>
<dbReference type="SMART" id="SM00905">
    <property type="entry name" value="FolB"/>
    <property type="match status" value="1"/>
</dbReference>
<dbReference type="Gene3D" id="3.30.1130.10">
    <property type="match status" value="1"/>
</dbReference>
<dbReference type="RefSeq" id="WP_008040058.1">
    <property type="nucleotide sequence ID" value="NZ_JH725147.1"/>
</dbReference>
<dbReference type="Pfam" id="PF02152">
    <property type="entry name" value="FolB"/>
    <property type="match status" value="1"/>
</dbReference>
<keyword evidence="3" id="KW-1185">Reference proteome</keyword>
<dbReference type="eggNOG" id="COG1891">
    <property type="taxonomic scope" value="Bacteria"/>
</dbReference>
<dbReference type="Proteomes" id="UP000008952">
    <property type="component" value="Unassembled WGS sequence"/>
</dbReference>
<dbReference type="PATRIC" id="fig|1094558.3.peg.1682"/>
<reference evidence="2 3" key="1">
    <citation type="submission" date="2012-03" db="EMBL/GenBank/DDBJ databases">
        <title>The Genome Sequence of Bartonella tamiae Th239.</title>
        <authorList>
            <consortium name="The Broad Institute Genome Sequencing Platform"/>
            <consortium name="The Broad Institute Genome Sequencing Center for Infectious Disease"/>
            <person name="Feldgarden M."/>
            <person name="Kirby J."/>
            <person name="Kosoy M."/>
            <person name="Birtles R."/>
            <person name="Probert W.S."/>
            <person name="Chiaraviglio L."/>
            <person name="Young S.K."/>
            <person name="Zeng Q."/>
            <person name="Gargeya S."/>
            <person name="Fitzgerald M."/>
            <person name="Haas B."/>
            <person name="Abouelleil A."/>
            <person name="Alvarado L."/>
            <person name="Arachchi H.M."/>
            <person name="Berlin A."/>
            <person name="Chapman S.B."/>
            <person name="Gearin G."/>
            <person name="Goldberg J."/>
            <person name="Griggs A."/>
            <person name="Gujja S."/>
            <person name="Hansen M."/>
            <person name="Heiman D."/>
            <person name="Howarth C."/>
            <person name="Larimer J."/>
            <person name="Lui A."/>
            <person name="MacDonald P.J.P."/>
            <person name="McCowen C."/>
            <person name="Montmayeur A."/>
            <person name="Murphy C."/>
            <person name="Neiman D."/>
            <person name="Pearson M."/>
            <person name="Priest M."/>
            <person name="Roberts A."/>
            <person name="Saif S."/>
            <person name="Shea T."/>
            <person name="Sisk P."/>
            <person name="Stolte C."/>
            <person name="Sykes S."/>
            <person name="Wortman J."/>
            <person name="Nusbaum C."/>
            <person name="Birren B."/>
        </authorList>
    </citation>
    <scope>NUCLEOTIDE SEQUENCE [LARGE SCALE GENOMIC DNA]</scope>
    <source>
        <strain evidence="2 3">Th239</strain>
    </source>
</reference>
<protein>
    <submittedName>
        <fullName evidence="2">Dihydroneopterin aldolase</fullName>
    </submittedName>
</protein>
<name>J1JWR0_9HYPH</name>
<dbReference type="EMBL" id="AIMB01000008">
    <property type="protein sequence ID" value="EJF89025.1"/>
    <property type="molecule type" value="Genomic_DNA"/>
</dbReference>
<dbReference type="SUPFAM" id="SSF55620">
    <property type="entry name" value="Tetrahydrobiopterin biosynthesis enzymes-like"/>
    <property type="match status" value="1"/>
</dbReference>